<evidence type="ECO:0000313" key="2">
    <source>
        <dbReference type="EMBL" id="OAB71848.1"/>
    </source>
</evidence>
<dbReference type="CDD" id="cd13582">
    <property type="entry name" value="PBP2_AlgQ_like_3"/>
    <property type="match status" value="1"/>
</dbReference>
<feature type="chain" id="PRO_5038814544" evidence="1">
    <location>
        <begin position="22"/>
        <end position="569"/>
    </location>
</feature>
<dbReference type="PROSITE" id="PS51257">
    <property type="entry name" value="PROKAR_LIPOPROTEIN"/>
    <property type="match status" value="1"/>
</dbReference>
<dbReference type="SUPFAM" id="SSF53850">
    <property type="entry name" value="Periplasmic binding protein-like II"/>
    <property type="match status" value="1"/>
</dbReference>
<keyword evidence="1" id="KW-0732">Signal</keyword>
<dbReference type="PANTHER" id="PTHR43649">
    <property type="entry name" value="ARABINOSE-BINDING PROTEIN-RELATED"/>
    <property type="match status" value="1"/>
</dbReference>
<dbReference type="Proteomes" id="UP000077134">
    <property type="component" value="Unassembled WGS sequence"/>
</dbReference>
<dbReference type="EMBL" id="LSFN01000036">
    <property type="protein sequence ID" value="OAB71848.1"/>
    <property type="molecule type" value="Genomic_DNA"/>
</dbReference>
<dbReference type="Pfam" id="PF13416">
    <property type="entry name" value="SBP_bac_8"/>
    <property type="match status" value="1"/>
</dbReference>
<name>A0A167B942_9BACL</name>
<dbReference type="PANTHER" id="PTHR43649:SF12">
    <property type="entry name" value="DIACETYLCHITOBIOSE BINDING PROTEIN DASA"/>
    <property type="match status" value="1"/>
</dbReference>
<dbReference type="OrthoDB" id="54751at2"/>
<evidence type="ECO:0000313" key="3">
    <source>
        <dbReference type="Proteomes" id="UP000077134"/>
    </source>
</evidence>
<dbReference type="STRING" id="1763538.LPB68_13140"/>
<gene>
    <name evidence="2" type="ORF">PNBC_17750</name>
</gene>
<dbReference type="InterPro" id="IPR006059">
    <property type="entry name" value="SBP"/>
</dbReference>
<dbReference type="KEGG" id="pcx:LPB68_13140"/>
<organism evidence="2 3">
    <name type="scientific">Paenibacillus crassostreae</name>
    <dbReference type="NCBI Taxonomy" id="1763538"/>
    <lineage>
        <taxon>Bacteria</taxon>
        <taxon>Bacillati</taxon>
        <taxon>Bacillota</taxon>
        <taxon>Bacilli</taxon>
        <taxon>Bacillales</taxon>
        <taxon>Paenibacillaceae</taxon>
        <taxon>Paenibacillus</taxon>
    </lineage>
</organism>
<reference evidence="2 3" key="1">
    <citation type="submission" date="2016-02" db="EMBL/GenBank/DDBJ databases">
        <title>Paenibacillus sp. LPB0068, isolated from Crassostrea gigas.</title>
        <authorList>
            <person name="Shin S.-K."/>
            <person name="Yi H."/>
        </authorList>
    </citation>
    <scope>NUCLEOTIDE SEQUENCE [LARGE SCALE GENOMIC DNA]</scope>
    <source>
        <strain evidence="2 3">LPB0068</strain>
    </source>
</reference>
<comment type="caution">
    <text evidence="2">The sequence shown here is derived from an EMBL/GenBank/DDBJ whole genome shotgun (WGS) entry which is preliminary data.</text>
</comment>
<dbReference type="RefSeq" id="WP_068660481.1">
    <property type="nucleotide sequence ID" value="NZ_CP017770.1"/>
</dbReference>
<dbReference type="AlphaFoldDB" id="A0A167B942"/>
<feature type="signal peptide" evidence="1">
    <location>
        <begin position="1"/>
        <end position="21"/>
    </location>
</feature>
<accession>A0A167B942</accession>
<keyword evidence="3" id="KW-1185">Reference proteome</keyword>
<dbReference type="Gene3D" id="3.40.190.10">
    <property type="entry name" value="Periplasmic binding protein-like II"/>
    <property type="match status" value="2"/>
</dbReference>
<sequence length="569" mass="63669">MGKKQIGLICLTAVMMGSILAGCSGNNGNTANSGNTTASNEPGVATEEKVDKVSFSYFNAAAGKDVNTNETTIGKIYEEQTGVNWKMEHLVGDENTKIGTFIASNDFPDVIVPGETIDKLVDAGAFIPLNDLIEEHGQNIKRVYEPYFNLMKDENGNINFLPFSANVGEFMPEPNITQGAFWIQRRVLKEAGYPTIKTYDQYLNLIRDYVAKHPDEDLTGYLALTSQDQFFAFTNPPMHLAGYPNDGGTIIDMETHQAMDYGDDVNSTKRYLQELNKLNDEGIFDKSSFVDTKDQYIAKLASGKVLGFFDYKWQAADGMNSLREAAVASGNHDLDYMALPIVFDENIKDQYIDPPSFVSNRGIGITVSAKDPVRIIQFFDNLLTDENQVLNQWGIKGETFEVNEEGRFHRTEEQIVKANEKAFQQSFGFTYFNYSWPMYGGGSSFPDGNSVGPGTQPEVAQMSYTEGDKELLEAYNIESFSQLFSTPDERPWYPAWSIPIPQGSEAQVFEQKRNDLQRKYFPQLVLAAPADFEKVWTEYYTEFNKLDVKALEDVISAGVAKKVEILAGQ</sequence>
<protein>
    <submittedName>
        <fullName evidence="2">ABC transporter substrate-binding protein</fullName>
    </submittedName>
</protein>
<proteinExistence type="predicted"/>
<evidence type="ECO:0000256" key="1">
    <source>
        <dbReference type="SAM" id="SignalP"/>
    </source>
</evidence>
<dbReference type="InterPro" id="IPR050490">
    <property type="entry name" value="Bact_solute-bd_prot1"/>
</dbReference>